<dbReference type="PANTHER" id="PTHR42879">
    <property type="entry name" value="3-OXOACYL-(ACYL-CARRIER-PROTEIN) REDUCTASE"/>
    <property type="match status" value="1"/>
</dbReference>
<evidence type="ECO:0000259" key="3">
    <source>
        <dbReference type="SMART" id="SM00822"/>
    </source>
</evidence>
<dbReference type="PRINTS" id="PR00080">
    <property type="entry name" value="SDRFAMILY"/>
</dbReference>
<dbReference type="NCBIfam" id="TIGR01829">
    <property type="entry name" value="AcAcCoA_reduct"/>
    <property type="match status" value="1"/>
</dbReference>
<dbReference type="FunFam" id="3.40.50.720:FF:000173">
    <property type="entry name" value="3-oxoacyl-[acyl-carrier protein] reductase"/>
    <property type="match status" value="1"/>
</dbReference>
<gene>
    <name evidence="4" type="ORF">SAMN05216548_106168</name>
</gene>
<dbReference type="EMBL" id="FOFG01000006">
    <property type="protein sequence ID" value="SEQ66017.1"/>
    <property type="molecule type" value="Genomic_DNA"/>
</dbReference>
<dbReference type="GO" id="GO:0032787">
    <property type="term" value="P:monocarboxylic acid metabolic process"/>
    <property type="evidence" value="ECO:0007669"/>
    <property type="project" value="UniProtKB-ARBA"/>
</dbReference>
<dbReference type="Pfam" id="PF13561">
    <property type="entry name" value="adh_short_C2"/>
    <property type="match status" value="1"/>
</dbReference>
<protein>
    <submittedName>
        <fullName evidence="4">3-oxoacyl-[acyl-carrier-protein] reductase</fullName>
    </submittedName>
</protein>
<dbReference type="SMART" id="SM00822">
    <property type="entry name" value="PKS_KR"/>
    <property type="match status" value="1"/>
</dbReference>
<dbReference type="GO" id="GO:0018454">
    <property type="term" value="F:acetoacetyl-CoA reductase activity"/>
    <property type="evidence" value="ECO:0007669"/>
    <property type="project" value="InterPro"/>
</dbReference>
<dbReference type="PRINTS" id="PR00081">
    <property type="entry name" value="GDHRDH"/>
</dbReference>
<feature type="domain" description="Ketoreductase" evidence="3">
    <location>
        <begin position="3"/>
        <end position="178"/>
    </location>
</feature>
<comment type="similarity">
    <text evidence="1">Belongs to the short-chain dehydrogenases/reductases (SDR) family.</text>
</comment>
<dbReference type="GO" id="GO:0042619">
    <property type="term" value="P:poly-hydroxybutyrate biosynthetic process"/>
    <property type="evidence" value="ECO:0007669"/>
    <property type="project" value="InterPro"/>
</dbReference>
<name>A0A1H9HUR4_9HYPH</name>
<evidence type="ECO:0000256" key="2">
    <source>
        <dbReference type="ARBA" id="ARBA00023002"/>
    </source>
</evidence>
<evidence type="ECO:0000313" key="5">
    <source>
        <dbReference type="Proteomes" id="UP000199647"/>
    </source>
</evidence>
<dbReference type="PROSITE" id="PS00061">
    <property type="entry name" value="ADH_SHORT"/>
    <property type="match status" value="1"/>
</dbReference>
<keyword evidence="2" id="KW-0560">Oxidoreductase</keyword>
<dbReference type="AlphaFoldDB" id="A0A1H9HUR4"/>
<dbReference type="InterPro" id="IPR020904">
    <property type="entry name" value="Sc_DH/Rdtase_CS"/>
</dbReference>
<sequence>MTKVALVSGGTRGIGAAIAMALQAAGHRTAATYVGNAERAGAFHAETGIPVYRWDAADFEASARGIAEVEADLGPVEILVNNAGVSRDGWFHKMSAETWSEVMRTNLDSVFAMTRPVIQGMRDRGFGRIVNISSINGQKGQIGQAHYAASKAGMIGFTKALALESARNGVTVNCICPGYIETEMVAGVPERALEQILSTIPTGRLGTADEVASLVAYLASDQASFVTGAVLSVNGGQYMANG</sequence>
<dbReference type="Proteomes" id="UP000199647">
    <property type="component" value="Unassembled WGS sequence"/>
</dbReference>
<dbReference type="InterPro" id="IPR002347">
    <property type="entry name" value="SDR_fam"/>
</dbReference>
<dbReference type="InterPro" id="IPR057326">
    <property type="entry name" value="KR_dom"/>
</dbReference>
<evidence type="ECO:0000313" key="4">
    <source>
        <dbReference type="EMBL" id="SEQ66017.1"/>
    </source>
</evidence>
<dbReference type="InterPro" id="IPR011283">
    <property type="entry name" value="Acetoacetyl-CoA_reductase"/>
</dbReference>
<reference evidence="4 5" key="1">
    <citation type="submission" date="2016-10" db="EMBL/GenBank/DDBJ databases">
        <authorList>
            <person name="de Groot N.N."/>
        </authorList>
    </citation>
    <scope>NUCLEOTIDE SEQUENCE [LARGE SCALE GENOMIC DNA]</scope>
    <source>
        <strain evidence="4 5">A52C2</strain>
    </source>
</reference>
<accession>A0A1H9HUR4</accession>
<dbReference type="InterPro" id="IPR036291">
    <property type="entry name" value="NAD(P)-bd_dom_sf"/>
</dbReference>
<dbReference type="SUPFAM" id="SSF51735">
    <property type="entry name" value="NAD(P)-binding Rossmann-fold domains"/>
    <property type="match status" value="1"/>
</dbReference>
<dbReference type="STRING" id="1855383.SAMN05216548_106168"/>
<proteinExistence type="inferred from homology"/>
<keyword evidence="5" id="KW-1185">Reference proteome</keyword>
<dbReference type="NCBIfam" id="NF009466">
    <property type="entry name" value="PRK12826.1-2"/>
    <property type="match status" value="1"/>
</dbReference>
<dbReference type="RefSeq" id="WP_092496518.1">
    <property type="nucleotide sequence ID" value="NZ_FOFG01000006.1"/>
</dbReference>
<organism evidence="4 5">
    <name type="scientific">Faunimonas pinastri</name>
    <dbReference type="NCBI Taxonomy" id="1855383"/>
    <lineage>
        <taxon>Bacteria</taxon>
        <taxon>Pseudomonadati</taxon>
        <taxon>Pseudomonadota</taxon>
        <taxon>Alphaproteobacteria</taxon>
        <taxon>Hyphomicrobiales</taxon>
        <taxon>Afifellaceae</taxon>
        <taxon>Faunimonas</taxon>
    </lineage>
</organism>
<dbReference type="NCBIfam" id="NF009464">
    <property type="entry name" value="PRK12824.1"/>
    <property type="match status" value="1"/>
</dbReference>
<dbReference type="GO" id="GO:0005737">
    <property type="term" value="C:cytoplasm"/>
    <property type="evidence" value="ECO:0007669"/>
    <property type="project" value="InterPro"/>
</dbReference>
<evidence type="ECO:0000256" key="1">
    <source>
        <dbReference type="ARBA" id="ARBA00006484"/>
    </source>
</evidence>
<dbReference type="OrthoDB" id="9804774at2"/>
<dbReference type="PANTHER" id="PTHR42879:SF2">
    <property type="entry name" value="3-OXOACYL-[ACYL-CARRIER-PROTEIN] REDUCTASE FABG"/>
    <property type="match status" value="1"/>
</dbReference>
<dbReference type="InterPro" id="IPR050259">
    <property type="entry name" value="SDR"/>
</dbReference>
<dbReference type="Gene3D" id="3.40.50.720">
    <property type="entry name" value="NAD(P)-binding Rossmann-like Domain"/>
    <property type="match status" value="1"/>
</dbReference>